<dbReference type="NCBIfam" id="NF002759">
    <property type="entry name" value="PRK02813.1"/>
    <property type="match status" value="1"/>
</dbReference>
<keyword evidence="1" id="KW-0378">Hydrolase</keyword>
<sequence>MKHFLEDHGFSQLPDRTNIPPGPGSAFYHIRDNGSLIACIFGKEEQPEDGFRILAAHTDSPCLQVKPLPDIAQDTYLKLGVEIYGGPLLQTWFDRDLSLAGRTCCLMQDGSLAVFLIDFKRPMLVIPSLAIHFNREANKKNEINAQDDLPPLLAQAVAGQLPNLKTLLFEQIKQENPLEKIKEVLTFDLFCYDTQVPAFTGHKEEFICGGKLDNLLSCFVGMQSITAGQMNKNCLLLCTNHEENGSVSVAGAGSDFAESFFKRVIPDPTTRLRALEKSFLISMDNSHATHPNFISKSDKGHKIFLNKAPVIKINANQRYATNSMSAAIYKKICSEVQMKPQEFVMRSDMACGSTIGPMTAARLGIQTVDVGIPTLAMHSIREFTGTADPFLLYRTTAKFLEMDMEELAIRP</sequence>
<evidence type="ECO:0000313" key="1">
    <source>
        <dbReference type="EMBL" id="BCL60715.1"/>
    </source>
</evidence>
<dbReference type="Proteomes" id="UP000826725">
    <property type="component" value="Chromosome"/>
</dbReference>
<dbReference type="Pfam" id="PF02127">
    <property type="entry name" value="Peptidase_M18"/>
    <property type="match status" value="1"/>
</dbReference>
<protein>
    <submittedName>
        <fullName evidence="1">M18 family aminopeptidase 2</fullName>
    </submittedName>
</protein>
<accession>A0A8D5FHE7</accession>
<dbReference type="GO" id="GO:0006508">
    <property type="term" value="P:proteolysis"/>
    <property type="evidence" value="ECO:0007669"/>
    <property type="project" value="InterPro"/>
</dbReference>
<organism evidence="1 2">
    <name type="scientific">Desulfomarina profundi</name>
    <dbReference type="NCBI Taxonomy" id="2772557"/>
    <lineage>
        <taxon>Bacteria</taxon>
        <taxon>Pseudomonadati</taxon>
        <taxon>Thermodesulfobacteriota</taxon>
        <taxon>Desulfobulbia</taxon>
        <taxon>Desulfobulbales</taxon>
        <taxon>Desulfobulbaceae</taxon>
        <taxon>Desulfomarina</taxon>
    </lineage>
</organism>
<evidence type="ECO:0000313" key="2">
    <source>
        <dbReference type="Proteomes" id="UP000826725"/>
    </source>
</evidence>
<dbReference type="PANTHER" id="PTHR28570">
    <property type="entry name" value="ASPARTYL AMINOPEPTIDASE"/>
    <property type="match status" value="1"/>
</dbReference>
<proteinExistence type="predicted"/>
<dbReference type="AlphaFoldDB" id="A0A8D5FHE7"/>
<name>A0A8D5FHE7_9BACT</name>
<dbReference type="InterPro" id="IPR001948">
    <property type="entry name" value="Peptidase_M18"/>
</dbReference>
<dbReference type="KEGG" id="dbk:DGMP_14080"/>
<dbReference type="GO" id="GO:0004177">
    <property type="term" value="F:aminopeptidase activity"/>
    <property type="evidence" value="ECO:0007669"/>
    <property type="project" value="UniProtKB-KW"/>
</dbReference>
<dbReference type="EMBL" id="AP024086">
    <property type="protein sequence ID" value="BCL60715.1"/>
    <property type="molecule type" value="Genomic_DNA"/>
</dbReference>
<dbReference type="GO" id="GO:0008270">
    <property type="term" value="F:zinc ion binding"/>
    <property type="evidence" value="ECO:0007669"/>
    <property type="project" value="InterPro"/>
</dbReference>
<dbReference type="PANTHER" id="PTHR28570:SF3">
    <property type="entry name" value="ASPARTYL AMINOPEPTIDASE"/>
    <property type="match status" value="1"/>
</dbReference>
<gene>
    <name evidence="1" type="primary">apeB</name>
    <name evidence="1" type="ORF">DGMP_14080</name>
</gene>
<keyword evidence="1" id="KW-0645">Protease</keyword>
<reference evidence="1" key="1">
    <citation type="submission" date="2020-09" db="EMBL/GenBank/DDBJ databases">
        <title>Desulfogranum mesoprofundum gen. nov., sp. nov., a novel mesophilic, sulfate-reducing chemolithoautotroph isolated from a deep-sea hydrothermal vent chimney in the Suiyo Seamount.</title>
        <authorList>
            <person name="Hashimoto Y."/>
            <person name="Nakagawa S."/>
        </authorList>
    </citation>
    <scope>NUCLEOTIDE SEQUENCE</scope>
    <source>
        <strain evidence="1">KT2</strain>
    </source>
</reference>
<keyword evidence="1" id="KW-0031">Aminopeptidase</keyword>
<keyword evidence="2" id="KW-1185">Reference proteome</keyword>